<proteinExistence type="predicted"/>
<evidence type="ECO:0000259" key="3">
    <source>
        <dbReference type="Pfam" id="PF24758"/>
    </source>
</evidence>
<accession>A0AAV5EEP4</accession>
<evidence type="ECO:0008006" key="6">
    <source>
        <dbReference type="Google" id="ProtNLM"/>
    </source>
</evidence>
<protein>
    <recommendedName>
        <fullName evidence="6">FBD domain-containing protein</fullName>
    </recommendedName>
</protein>
<reference evidence="4" key="2">
    <citation type="submission" date="2021-12" db="EMBL/GenBank/DDBJ databases">
        <title>Resequencing data analysis of finger millet.</title>
        <authorList>
            <person name="Hatakeyama M."/>
            <person name="Aluri S."/>
            <person name="Balachadran M.T."/>
            <person name="Sivarajan S.R."/>
            <person name="Poveda L."/>
            <person name="Shimizu-Inatsugi R."/>
            <person name="Schlapbach R."/>
            <person name="Sreeman S.M."/>
            <person name="Shimizu K.K."/>
        </authorList>
    </citation>
    <scope>NUCLEOTIDE SEQUENCE</scope>
</reference>
<dbReference type="Proteomes" id="UP001054889">
    <property type="component" value="Unassembled WGS sequence"/>
</dbReference>
<dbReference type="InterPro" id="IPR006566">
    <property type="entry name" value="FBD"/>
</dbReference>
<dbReference type="InterPro" id="IPR055411">
    <property type="entry name" value="LRR_FXL15/At3g58940/PEG3-like"/>
</dbReference>
<dbReference type="Pfam" id="PF24758">
    <property type="entry name" value="LRR_At5g56370"/>
    <property type="match status" value="1"/>
</dbReference>
<evidence type="ECO:0000256" key="1">
    <source>
        <dbReference type="SAM" id="MobiDB-lite"/>
    </source>
</evidence>
<dbReference type="Pfam" id="PF08387">
    <property type="entry name" value="FBD"/>
    <property type="match status" value="1"/>
</dbReference>
<feature type="domain" description="FBD" evidence="2">
    <location>
        <begin position="387"/>
        <end position="431"/>
    </location>
</feature>
<name>A0AAV5EEP4_ELECO</name>
<dbReference type="InterPro" id="IPR055302">
    <property type="entry name" value="F-box_dom-containing"/>
</dbReference>
<feature type="domain" description="F-box/LRR-repeat protein 15/At3g58940/PEG3-like LRR" evidence="3">
    <location>
        <begin position="124"/>
        <end position="306"/>
    </location>
</feature>
<sequence length="498" mass="54683">MQQTLSCLPTPPITTDAPLHHAPAARPPRDSLDCISNLPGKLLRDIRRIWHSVPLVLVNAHLVPRAAAGVLRLLHQDADPRDYRTPPLHLATAVSAALAVHPGPFRCVYLTGSNMEAQDAATACWFQLLAAKGVKELVFMNRIKKFGTDAHLPATLFRCISLTKLYLGFWCFPETATLPPSAAFPYLRGVGLCSLVMKPQDLAFLLDRCPVLEKLVMNGCRWPVCLHFQTRSLRCVQMCSSIVTEITVVHASLLERLLLWDAWGDGGRVHMSSKIKIGHVPKLRFLGFLVPGMHQLEIGNAAIKVHCFLCQLFLSSGHMEAAAQTLQSSALGGRTSALGQVGTKASPSTIVPSVQGLAVQVNFKPEQISIGPQSGGTGKVNLKSWEEAGPIECIQRHIKKLVLREFQGKKAELNFLKFIAERAQVLQKMEIVLTAGNSPSDQVGTKLRTFMASAKWANGCCELMISKHQGTGWCYKRAFDLSNQDPFDVSKCREGECM</sequence>
<evidence type="ECO:0000313" key="5">
    <source>
        <dbReference type="Proteomes" id="UP001054889"/>
    </source>
</evidence>
<dbReference type="AlphaFoldDB" id="A0AAV5EEP4"/>
<dbReference type="PANTHER" id="PTHR32141:SF40">
    <property type="entry name" value="OS06G0492900 PROTEIN"/>
    <property type="match status" value="1"/>
</dbReference>
<evidence type="ECO:0000259" key="2">
    <source>
        <dbReference type="Pfam" id="PF08387"/>
    </source>
</evidence>
<dbReference type="PANTHER" id="PTHR32141">
    <property type="match status" value="1"/>
</dbReference>
<evidence type="ECO:0000313" key="4">
    <source>
        <dbReference type="EMBL" id="GJN20997.1"/>
    </source>
</evidence>
<reference evidence="4" key="1">
    <citation type="journal article" date="2018" name="DNA Res.">
        <title>Multiple hybrid de novo genome assembly of finger millet, an orphan allotetraploid crop.</title>
        <authorList>
            <person name="Hatakeyama M."/>
            <person name="Aluri S."/>
            <person name="Balachadran M.T."/>
            <person name="Sivarajan S.R."/>
            <person name="Patrignani A."/>
            <person name="Gruter S."/>
            <person name="Poveda L."/>
            <person name="Shimizu-Inatsugi R."/>
            <person name="Baeten J."/>
            <person name="Francoijs K.J."/>
            <person name="Nataraja K.N."/>
            <person name="Reddy Y.A.N."/>
            <person name="Phadnis S."/>
            <person name="Ravikumar R.L."/>
            <person name="Schlapbach R."/>
            <person name="Sreeman S.M."/>
            <person name="Shimizu K.K."/>
        </authorList>
    </citation>
    <scope>NUCLEOTIDE SEQUENCE</scope>
</reference>
<gene>
    <name evidence="4" type="primary">gb08442</name>
    <name evidence="4" type="ORF">PR202_gb08442</name>
</gene>
<keyword evidence="5" id="KW-1185">Reference proteome</keyword>
<comment type="caution">
    <text evidence="4">The sequence shown here is derived from an EMBL/GenBank/DDBJ whole genome shotgun (WGS) entry which is preliminary data.</text>
</comment>
<organism evidence="4 5">
    <name type="scientific">Eleusine coracana subsp. coracana</name>
    <dbReference type="NCBI Taxonomy" id="191504"/>
    <lineage>
        <taxon>Eukaryota</taxon>
        <taxon>Viridiplantae</taxon>
        <taxon>Streptophyta</taxon>
        <taxon>Embryophyta</taxon>
        <taxon>Tracheophyta</taxon>
        <taxon>Spermatophyta</taxon>
        <taxon>Magnoliopsida</taxon>
        <taxon>Liliopsida</taxon>
        <taxon>Poales</taxon>
        <taxon>Poaceae</taxon>
        <taxon>PACMAD clade</taxon>
        <taxon>Chloridoideae</taxon>
        <taxon>Cynodonteae</taxon>
        <taxon>Eleusininae</taxon>
        <taxon>Eleusine</taxon>
    </lineage>
</organism>
<dbReference type="EMBL" id="BQKI01000075">
    <property type="protein sequence ID" value="GJN20997.1"/>
    <property type="molecule type" value="Genomic_DNA"/>
</dbReference>
<feature type="region of interest" description="Disordered" evidence="1">
    <location>
        <begin position="1"/>
        <end position="30"/>
    </location>
</feature>